<feature type="region of interest" description="Disordered" evidence="2">
    <location>
        <begin position="332"/>
        <end position="444"/>
    </location>
</feature>
<reference evidence="3" key="1">
    <citation type="submission" date="2022-06" db="EMBL/GenBank/DDBJ databases">
        <title>Genome Sequence of Candolleomyces eurysporus.</title>
        <authorList>
            <person name="Buettner E."/>
        </authorList>
    </citation>
    <scope>NUCLEOTIDE SEQUENCE</scope>
    <source>
        <strain evidence="3">VTCC 930004</strain>
    </source>
</reference>
<feature type="compositionally biased region" description="Basic and acidic residues" evidence="2">
    <location>
        <begin position="539"/>
        <end position="548"/>
    </location>
</feature>
<keyword evidence="4" id="KW-1185">Reference proteome</keyword>
<keyword evidence="1" id="KW-0175">Coiled coil</keyword>
<feature type="compositionally biased region" description="Polar residues" evidence="2">
    <location>
        <begin position="427"/>
        <end position="444"/>
    </location>
</feature>
<feature type="compositionally biased region" description="Polar residues" evidence="2">
    <location>
        <begin position="359"/>
        <end position="368"/>
    </location>
</feature>
<protein>
    <submittedName>
        <fullName evidence="3">Uncharacterized protein</fullName>
    </submittedName>
</protein>
<feature type="compositionally biased region" description="Polar residues" evidence="2">
    <location>
        <begin position="380"/>
        <end position="389"/>
    </location>
</feature>
<feature type="compositionally biased region" description="Acidic residues" evidence="2">
    <location>
        <begin position="495"/>
        <end position="507"/>
    </location>
</feature>
<name>A0A9W8JJ55_9AGAR</name>
<proteinExistence type="predicted"/>
<feature type="compositionally biased region" description="Low complexity" evidence="2">
    <location>
        <begin position="1"/>
        <end position="22"/>
    </location>
</feature>
<evidence type="ECO:0000256" key="1">
    <source>
        <dbReference type="SAM" id="Coils"/>
    </source>
</evidence>
<feature type="region of interest" description="Disordered" evidence="2">
    <location>
        <begin position="461"/>
        <end position="572"/>
    </location>
</feature>
<feature type="compositionally biased region" description="Acidic residues" evidence="2">
    <location>
        <begin position="24"/>
        <end position="37"/>
    </location>
</feature>
<feature type="non-terminal residue" evidence="3">
    <location>
        <position position="1"/>
    </location>
</feature>
<evidence type="ECO:0000256" key="2">
    <source>
        <dbReference type="SAM" id="MobiDB-lite"/>
    </source>
</evidence>
<feature type="coiled-coil region" evidence="1">
    <location>
        <begin position="190"/>
        <end position="303"/>
    </location>
</feature>
<dbReference type="Proteomes" id="UP001140091">
    <property type="component" value="Unassembled WGS sequence"/>
</dbReference>
<evidence type="ECO:0000313" key="4">
    <source>
        <dbReference type="Proteomes" id="UP001140091"/>
    </source>
</evidence>
<comment type="caution">
    <text evidence="3">The sequence shown here is derived from an EMBL/GenBank/DDBJ whole genome shotgun (WGS) entry which is preliminary data.</text>
</comment>
<feature type="compositionally biased region" description="Acidic residues" evidence="2">
    <location>
        <begin position="524"/>
        <end position="538"/>
    </location>
</feature>
<gene>
    <name evidence="3" type="ORF">H1R20_g3256</name>
</gene>
<dbReference type="EMBL" id="JANBPK010000733">
    <property type="protein sequence ID" value="KAJ2933809.1"/>
    <property type="molecule type" value="Genomic_DNA"/>
</dbReference>
<feature type="compositionally biased region" description="Basic residues" evidence="2">
    <location>
        <begin position="553"/>
        <end position="572"/>
    </location>
</feature>
<evidence type="ECO:0000313" key="3">
    <source>
        <dbReference type="EMBL" id="KAJ2933809.1"/>
    </source>
</evidence>
<dbReference type="AlphaFoldDB" id="A0A9W8JJ55"/>
<organism evidence="3 4">
    <name type="scientific">Candolleomyces eurysporus</name>
    <dbReference type="NCBI Taxonomy" id="2828524"/>
    <lineage>
        <taxon>Eukaryota</taxon>
        <taxon>Fungi</taxon>
        <taxon>Dikarya</taxon>
        <taxon>Basidiomycota</taxon>
        <taxon>Agaricomycotina</taxon>
        <taxon>Agaricomycetes</taxon>
        <taxon>Agaricomycetidae</taxon>
        <taxon>Agaricales</taxon>
        <taxon>Agaricineae</taxon>
        <taxon>Psathyrellaceae</taxon>
        <taxon>Candolleomyces</taxon>
    </lineage>
</organism>
<feature type="region of interest" description="Disordered" evidence="2">
    <location>
        <begin position="1"/>
        <end position="65"/>
    </location>
</feature>
<dbReference type="OrthoDB" id="3269067at2759"/>
<sequence>MSTSSSSMYTSDSDPDSDYTPSVDLDDSDDDEDEEQDDNRRHTRSGNGNVAGADRAVAPGTPASVVHTQSLRANIEEAVNGEMDMVIPLCMRQNCHCKSHNAALAPVDNNPTCPDSNVMVFDGPSQTFREWRAPAARERQEKEVQTDTFVSYEQEQEKNLQRSHSPVERLDPDKITPADEYSRMVDVQRALKAEEEVKELKNKILVERMAYSTEYSKGEKEVAILDANETRHQRDDALKELHALQLEVEALRRETTAAKAAHAQAELRVAHQLDTLNQNAETITQLRREVNQWKDQSKNWQEHFLRVEQERCALSSRFDELVSERLQWCRNPSNVHTPLSRYQEGLNGASGSSKREEQSSPMKSSVLKSTLPFKDGEDASLNTTASTSVEGRKPKHPPGSSAKKRALHNHSTPVNVDSPLSHVKAPSSKSRNVEVTRTANHQSTIRSSTVIRRVQAVVHVKREGSDEEVDPKSEQTQANGEPRLRRKRSRMIVEDPQDDPEDSDDNDNAAVARSLRTVKPINYEESDFEEQESDEDELMIGKEDKREGAGSTSKHRSKTLNGPHTKKRQKVS</sequence>
<accession>A0A9W8JJ55</accession>